<evidence type="ECO:0000256" key="3">
    <source>
        <dbReference type="ARBA" id="ARBA00023054"/>
    </source>
</evidence>
<dbReference type="SMART" id="SM00784">
    <property type="entry name" value="SPT2"/>
    <property type="match status" value="1"/>
</dbReference>
<feature type="coiled-coil region" evidence="4">
    <location>
        <begin position="37"/>
        <end position="79"/>
    </location>
</feature>
<evidence type="ECO:0000256" key="4">
    <source>
        <dbReference type="SAM" id="Coils"/>
    </source>
</evidence>
<gene>
    <name evidence="7" type="ORF">MELIAE_LOCUS10819</name>
</gene>
<name>A0A9P0BCE8_BRAAE</name>
<feature type="compositionally biased region" description="Polar residues" evidence="5">
    <location>
        <begin position="348"/>
        <end position="364"/>
    </location>
</feature>
<evidence type="ECO:0000256" key="5">
    <source>
        <dbReference type="SAM" id="MobiDB-lite"/>
    </source>
</evidence>
<dbReference type="PANTHER" id="PTHR22691">
    <property type="entry name" value="YEAST SPT2-RELATED"/>
    <property type="match status" value="1"/>
</dbReference>
<evidence type="ECO:0000259" key="6">
    <source>
        <dbReference type="Pfam" id="PF22878"/>
    </source>
</evidence>
<dbReference type="GO" id="GO:0006360">
    <property type="term" value="P:transcription by RNA polymerase I"/>
    <property type="evidence" value="ECO:0007669"/>
    <property type="project" value="TreeGrafter"/>
</dbReference>
<feature type="region of interest" description="Disordered" evidence="5">
    <location>
        <begin position="246"/>
        <end position="474"/>
    </location>
</feature>
<evidence type="ECO:0000313" key="8">
    <source>
        <dbReference type="Proteomes" id="UP001154078"/>
    </source>
</evidence>
<keyword evidence="8" id="KW-1185">Reference proteome</keyword>
<keyword evidence="3 4" id="KW-0175">Coiled coil</keyword>
<sequence>MDFGSVLHTATKNEKSQRKEIKYYSTKFEPPKKQQRSKELSVNVKKFLERKEQEEKQKLAEAQQRKEELLALRSKDRKAVKRVNVMLKRTKSANQSVIQDAVDDNNTAVTMAGPYQPDEDDYGYVSQEASAYYNKLMEKYSKMPDEKKFDFTKKKVSTNLKNTKDRVKAALEREREEALLPHKRKRKAKEVESDTKESSAKEEYDKYEPEKPQENVKPKPKNRPPPPSLNFAELLKIAEKKQFEPIVIEQKVDKDERLLTKKQRRELEEERILREKKELREKERLMYAKKPKVGEKSQKSNPDSGSNRIPKLNGNKPATMSPIAKNASKLQNALTKSDKERGPIPTKSFYNSKSPQTSSSNLNTAKKVEKKPLQFNSKPSTIPPKPKEFPPRDMQPKNRPPMKKQSSDLRPQQTSTQKQKHHVPPPDMSRFPMKNKKPALQVNKRRILDDDDSEYDSEMDDFIDDGPDDEDDYSKHISEIFGYDKSRYRDVEEDVDNMESTFAQQMKEEAISKKIGIQEDLEDIRMEEEHKKRKKMLNKRR</sequence>
<dbReference type="AlphaFoldDB" id="A0A9P0BCE8"/>
<dbReference type="OrthoDB" id="6259853at2759"/>
<evidence type="ECO:0000256" key="1">
    <source>
        <dbReference type="ARBA" id="ARBA00006461"/>
    </source>
</evidence>
<dbReference type="Pfam" id="PF08243">
    <property type="entry name" value="SPT2"/>
    <property type="match status" value="1"/>
</dbReference>
<evidence type="ECO:0000256" key="2">
    <source>
        <dbReference type="ARBA" id="ARBA00013786"/>
    </source>
</evidence>
<feature type="region of interest" description="Disordered" evidence="5">
    <location>
        <begin position="147"/>
        <end position="233"/>
    </location>
</feature>
<feature type="compositionally biased region" description="Polar residues" evidence="5">
    <location>
        <begin position="408"/>
        <end position="417"/>
    </location>
</feature>
<dbReference type="GO" id="GO:0006334">
    <property type="term" value="P:nucleosome assembly"/>
    <property type="evidence" value="ECO:0007669"/>
    <property type="project" value="TreeGrafter"/>
</dbReference>
<evidence type="ECO:0000313" key="7">
    <source>
        <dbReference type="EMBL" id="CAH0561240.1"/>
    </source>
</evidence>
<dbReference type="InterPro" id="IPR013256">
    <property type="entry name" value="Chromatin_SPT2"/>
</dbReference>
<organism evidence="7 8">
    <name type="scientific">Brassicogethes aeneus</name>
    <name type="common">Rape pollen beetle</name>
    <name type="synonym">Meligethes aeneus</name>
    <dbReference type="NCBI Taxonomy" id="1431903"/>
    <lineage>
        <taxon>Eukaryota</taxon>
        <taxon>Metazoa</taxon>
        <taxon>Ecdysozoa</taxon>
        <taxon>Arthropoda</taxon>
        <taxon>Hexapoda</taxon>
        <taxon>Insecta</taxon>
        <taxon>Pterygota</taxon>
        <taxon>Neoptera</taxon>
        <taxon>Endopterygota</taxon>
        <taxon>Coleoptera</taxon>
        <taxon>Polyphaga</taxon>
        <taxon>Cucujiformia</taxon>
        <taxon>Nitidulidae</taxon>
        <taxon>Meligethinae</taxon>
        <taxon>Brassicogethes</taxon>
    </lineage>
</organism>
<dbReference type="GO" id="GO:0042393">
    <property type="term" value="F:histone binding"/>
    <property type="evidence" value="ECO:0007669"/>
    <property type="project" value="TreeGrafter"/>
</dbReference>
<dbReference type="Pfam" id="PF22878">
    <property type="entry name" value="SPT2_N"/>
    <property type="match status" value="1"/>
</dbReference>
<protein>
    <recommendedName>
        <fullName evidence="2">Protein SPT2 homolog</fullName>
    </recommendedName>
</protein>
<accession>A0A9P0BCE8</accession>
<feature type="compositionally biased region" description="Basic and acidic residues" evidence="5">
    <location>
        <begin position="250"/>
        <end position="298"/>
    </location>
</feature>
<comment type="similarity">
    <text evidence="1">Belongs to the SPT2 family.</text>
</comment>
<dbReference type="GO" id="GO:0003677">
    <property type="term" value="F:DNA binding"/>
    <property type="evidence" value="ECO:0007669"/>
    <property type="project" value="TreeGrafter"/>
</dbReference>
<dbReference type="PANTHER" id="PTHR22691:SF8">
    <property type="entry name" value="PROTEIN SPT2 HOMOLOG"/>
    <property type="match status" value="1"/>
</dbReference>
<reference evidence="7" key="1">
    <citation type="submission" date="2021-12" db="EMBL/GenBank/DDBJ databases">
        <authorList>
            <person name="King R."/>
        </authorList>
    </citation>
    <scope>NUCLEOTIDE SEQUENCE</scope>
</reference>
<feature type="domain" description="SPT2 homolog N-terminal" evidence="6">
    <location>
        <begin position="1"/>
        <end position="91"/>
    </location>
</feature>
<dbReference type="GO" id="GO:0005730">
    <property type="term" value="C:nucleolus"/>
    <property type="evidence" value="ECO:0007669"/>
    <property type="project" value="TreeGrafter"/>
</dbReference>
<feature type="compositionally biased region" description="Acidic residues" evidence="5">
    <location>
        <begin position="449"/>
        <end position="472"/>
    </location>
</feature>
<feature type="compositionally biased region" description="Basic and acidic residues" evidence="5">
    <location>
        <begin position="189"/>
        <end position="217"/>
    </location>
</feature>
<dbReference type="EMBL" id="OV121138">
    <property type="protein sequence ID" value="CAH0561240.1"/>
    <property type="molecule type" value="Genomic_DNA"/>
</dbReference>
<dbReference type="Proteomes" id="UP001154078">
    <property type="component" value="Chromosome 7"/>
</dbReference>
<feature type="compositionally biased region" description="Basic and acidic residues" evidence="5">
    <location>
        <begin position="162"/>
        <end position="180"/>
    </location>
</feature>
<proteinExistence type="inferred from homology"/>
<dbReference type="InterPro" id="IPR054552">
    <property type="entry name" value="SPT2_N"/>
</dbReference>
<feature type="compositionally biased region" description="Basic and acidic residues" evidence="5">
    <location>
        <begin position="385"/>
        <end position="396"/>
    </location>
</feature>